<dbReference type="InterPro" id="IPR004360">
    <property type="entry name" value="Glyas_Fos-R_dOase_dom"/>
</dbReference>
<evidence type="ECO:0000313" key="2">
    <source>
        <dbReference type="EMBL" id="KDN26855.1"/>
    </source>
</evidence>
<accession>A0A066UIF5</accession>
<dbReference type="GO" id="GO:0016829">
    <property type="term" value="F:lyase activity"/>
    <property type="evidence" value="ECO:0007669"/>
    <property type="project" value="UniProtKB-KW"/>
</dbReference>
<proteinExistence type="predicted"/>
<dbReference type="STRING" id="212667.VFDL14_09310"/>
<organism evidence="2 3">
    <name type="scientific">Vibrio fortis</name>
    <dbReference type="NCBI Taxonomy" id="212667"/>
    <lineage>
        <taxon>Bacteria</taxon>
        <taxon>Pseudomonadati</taxon>
        <taxon>Pseudomonadota</taxon>
        <taxon>Gammaproteobacteria</taxon>
        <taxon>Vibrionales</taxon>
        <taxon>Vibrionaceae</taxon>
        <taxon>Vibrio</taxon>
    </lineage>
</organism>
<keyword evidence="3" id="KW-1185">Reference proteome</keyword>
<comment type="caution">
    <text evidence="2">The sequence shown here is derived from an EMBL/GenBank/DDBJ whole genome shotgun (WGS) entry which is preliminary data.</text>
</comment>
<dbReference type="CDD" id="cd06587">
    <property type="entry name" value="VOC"/>
    <property type="match status" value="1"/>
</dbReference>
<dbReference type="Gene3D" id="3.10.180.10">
    <property type="entry name" value="2,3-Dihydroxybiphenyl 1,2-Dioxygenase, domain 1"/>
    <property type="match status" value="1"/>
</dbReference>
<dbReference type="RefSeq" id="WP_032553130.1">
    <property type="nucleotide sequence ID" value="NZ_JBEEAX010000002.1"/>
</dbReference>
<name>A0A066UIF5_9VIBR</name>
<sequence length="137" mass="16036">MQAYVEHANITVSNIDDAVQFIQTAIPEFKERHRGQTNYRWCHIGTDDSYIALQEVVAREQTDRSPYLDVGINHIGIVVDDVDRVQKRLLAAGYEQNDIGEDNPFRKRVYFYDASGVEWEFIEYLTQDAENKNRYED</sequence>
<dbReference type="EMBL" id="JFFR01000028">
    <property type="protein sequence ID" value="KDN26855.1"/>
    <property type="molecule type" value="Genomic_DNA"/>
</dbReference>
<dbReference type="InterPro" id="IPR029068">
    <property type="entry name" value="Glyas_Bleomycin-R_OHBP_Dase"/>
</dbReference>
<dbReference type="SUPFAM" id="SSF54593">
    <property type="entry name" value="Glyoxalase/Bleomycin resistance protein/Dihydroxybiphenyl dioxygenase"/>
    <property type="match status" value="1"/>
</dbReference>
<reference evidence="2 3" key="1">
    <citation type="submission" date="2014-02" db="EMBL/GenBank/DDBJ databases">
        <title>Vibrio fortis Dalian14 Genome Sequencing.</title>
        <authorList>
            <person name="Wang Y."/>
            <person name="Song L."/>
            <person name="Liu G."/>
            <person name="Ding J."/>
        </authorList>
    </citation>
    <scope>NUCLEOTIDE SEQUENCE [LARGE SCALE GENOMIC DNA]</scope>
    <source>
        <strain evidence="2 3">Dalian14</strain>
    </source>
</reference>
<gene>
    <name evidence="2" type="ORF">VFDL14_09310</name>
</gene>
<dbReference type="AlphaFoldDB" id="A0A066UIF5"/>
<dbReference type="PROSITE" id="PS51819">
    <property type="entry name" value="VOC"/>
    <property type="match status" value="1"/>
</dbReference>
<dbReference type="Proteomes" id="UP000027219">
    <property type="component" value="Unassembled WGS sequence"/>
</dbReference>
<evidence type="ECO:0000259" key="1">
    <source>
        <dbReference type="PROSITE" id="PS51819"/>
    </source>
</evidence>
<keyword evidence="2" id="KW-0456">Lyase</keyword>
<dbReference type="Pfam" id="PF00903">
    <property type="entry name" value="Glyoxalase"/>
    <property type="match status" value="1"/>
</dbReference>
<dbReference type="InterPro" id="IPR037523">
    <property type="entry name" value="VOC_core"/>
</dbReference>
<protein>
    <submittedName>
        <fullName evidence="2">Lactoylglutathione lyase</fullName>
    </submittedName>
</protein>
<dbReference type="OrthoDB" id="9179860at2"/>
<evidence type="ECO:0000313" key="3">
    <source>
        <dbReference type="Proteomes" id="UP000027219"/>
    </source>
</evidence>
<feature type="domain" description="VOC" evidence="1">
    <location>
        <begin position="4"/>
        <end position="124"/>
    </location>
</feature>